<keyword evidence="4" id="KW-1185">Reference proteome</keyword>
<accession>A0ABW2PST3</accession>
<dbReference type="Gene3D" id="3.90.1300.10">
    <property type="entry name" value="Amidase signature (AS) domain"/>
    <property type="match status" value="1"/>
</dbReference>
<dbReference type="InterPro" id="IPR036928">
    <property type="entry name" value="AS_sf"/>
</dbReference>
<dbReference type="Pfam" id="PF01425">
    <property type="entry name" value="Amidase"/>
    <property type="match status" value="1"/>
</dbReference>
<comment type="similarity">
    <text evidence="1">Belongs to the amidase family.</text>
</comment>
<organism evidence="3 4">
    <name type="scientific">Scopulibacillus cellulosilyticus</name>
    <dbReference type="NCBI Taxonomy" id="2665665"/>
    <lineage>
        <taxon>Bacteria</taxon>
        <taxon>Bacillati</taxon>
        <taxon>Bacillota</taxon>
        <taxon>Bacilli</taxon>
        <taxon>Bacillales</taxon>
        <taxon>Sporolactobacillaceae</taxon>
        <taxon>Scopulibacillus</taxon>
    </lineage>
</organism>
<dbReference type="InterPro" id="IPR000120">
    <property type="entry name" value="Amidase"/>
</dbReference>
<gene>
    <name evidence="3" type="ORF">ACFQRG_04345</name>
</gene>
<sequence>MSDSIMEMAEGSVLDWDFMTLAKAYKEKKVTPTEVVQMLINRIKVRNEKVNAFITVCFDHAMNVALKAEKEIMNGNIRSPLHGIPIGLKDLIFTKGIKTTMGSGVYKDFVPDYDAAVVTQLKQAGAVIIGKLNTHELAYGPTGDDSYFGPVYNPYNISKIAGGSSGGSAAAVADSLCYASIGTDTGGSIRIPSSCCGIVGMKPTYGLVSNDGIYPLSHTLDHAGPMTKSVMDNAVMLSYLADSGKKDDGSILRVKKDYTHRMGQKLEGCTIGIPLYPFLEKIDEEVKKGFLKSIQKYKELGVIIKFIEIENLNEVIEACDIITAIEAYFINKSIAEHPLLGEETRKRILQGTGLRAAEYIKALQVKTKFIKLFDRLLNDVDVIVTPTIPMLPTNIGQKTVNIANKEENVRAAIQRMTCLSNITGFPSLSLPCAISSSGLPVGIQLIGKRFDEANLYRFGYALEQVIDLNKIIN</sequence>
<evidence type="ECO:0000259" key="2">
    <source>
        <dbReference type="Pfam" id="PF01425"/>
    </source>
</evidence>
<protein>
    <submittedName>
        <fullName evidence="3">Amidase</fullName>
    </submittedName>
</protein>
<dbReference type="EMBL" id="JBHTCO010000004">
    <property type="protein sequence ID" value="MFC7392204.1"/>
    <property type="molecule type" value="Genomic_DNA"/>
</dbReference>
<dbReference type="RefSeq" id="WP_380964055.1">
    <property type="nucleotide sequence ID" value="NZ_JBHTCO010000004.1"/>
</dbReference>
<dbReference type="PROSITE" id="PS00571">
    <property type="entry name" value="AMIDASES"/>
    <property type="match status" value="1"/>
</dbReference>
<proteinExistence type="inferred from homology"/>
<dbReference type="InterPro" id="IPR020556">
    <property type="entry name" value="Amidase_CS"/>
</dbReference>
<evidence type="ECO:0000256" key="1">
    <source>
        <dbReference type="ARBA" id="ARBA00009199"/>
    </source>
</evidence>
<reference evidence="4" key="1">
    <citation type="journal article" date="2019" name="Int. J. Syst. Evol. Microbiol.">
        <title>The Global Catalogue of Microorganisms (GCM) 10K type strain sequencing project: providing services to taxonomists for standard genome sequencing and annotation.</title>
        <authorList>
            <consortium name="The Broad Institute Genomics Platform"/>
            <consortium name="The Broad Institute Genome Sequencing Center for Infectious Disease"/>
            <person name="Wu L."/>
            <person name="Ma J."/>
        </authorList>
    </citation>
    <scope>NUCLEOTIDE SEQUENCE [LARGE SCALE GENOMIC DNA]</scope>
    <source>
        <strain evidence="4">CGMCC 1.16305</strain>
    </source>
</reference>
<comment type="caution">
    <text evidence="3">The sequence shown here is derived from an EMBL/GenBank/DDBJ whole genome shotgun (WGS) entry which is preliminary data.</text>
</comment>
<dbReference type="PANTHER" id="PTHR11895">
    <property type="entry name" value="TRANSAMIDASE"/>
    <property type="match status" value="1"/>
</dbReference>
<evidence type="ECO:0000313" key="3">
    <source>
        <dbReference type="EMBL" id="MFC7392204.1"/>
    </source>
</evidence>
<dbReference type="SUPFAM" id="SSF75304">
    <property type="entry name" value="Amidase signature (AS) enzymes"/>
    <property type="match status" value="1"/>
</dbReference>
<evidence type="ECO:0000313" key="4">
    <source>
        <dbReference type="Proteomes" id="UP001596505"/>
    </source>
</evidence>
<dbReference type="PANTHER" id="PTHR11895:SF7">
    <property type="entry name" value="GLUTAMYL-TRNA(GLN) AMIDOTRANSFERASE SUBUNIT A, MITOCHONDRIAL"/>
    <property type="match status" value="1"/>
</dbReference>
<feature type="domain" description="Amidase" evidence="2">
    <location>
        <begin position="34"/>
        <end position="455"/>
    </location>
</feature>
<dbReference type="Proteomes" id="UP001596505">
    <property type="component" value="Unassembled WGS sequence"/>
</dbReference>
<name>A0ABW2PST3_9BACL</name>
<dbReference type="InterPro" id="IPR023631">
    <property type="entry name" value="Amidase_dom"/>
</dbReference>